<protein>
    <recommendedName>
        <fullName evidence="3">H(+)-exporting diphosphatase</fullName>
    </recommendedName>
</protein>
<organism evidence="2">
    <name type="scientific">Prymnesium polylepis</name>
    <dbReference type="NCBI Taxonomy" id="72548"/>
    <lineage>
        <taxon>Eukaryota</taxon>
        <taxon>Haptista</taxon>
        <taxon>Haptophyta</taxon>
        <taxon>Prymnesiophyceae</taxon>
        <taxon>Prymnesiales</taxon>
        <taxon>Prymnesiaceae</taxon>
        <taxon>Prymnesium</taxon>
    </lineage>
</organism>
<keyword evidence="1" id="KW-1133">Transmembrane helix</keyword>
<sequence>MLVAEKQLLDANLRNDLQILRQMEIKMLINRFKTMIPVGTLLCGFTFEGTVEMDLLSPESLEADWKKRFAVGNFHIWGAITLACSVYAVAVSCVAIVLGQRLAIQATAAQTVKHEQNVRELNAKFKGGLFACALALVGVLGSTLCAIWVTSETIYSIIASCIVFLVIPGTSWGCWTLNARLNDRMDEGSTLHLKTSKDAMDVSEFRVGDTSSIPSKEDIDAAMGAAALKTDGADRPAGVGESLITR</sequence>
<feature type="transmembrane region" description="Helical" evidence="1">
    <location>
        <begin position="74"/>
        <end position="98"/>
    </location>
</feature>
<name>A0A7S4HN46_9EUKA</name>
<proteinExistence type="predicted"/>
<feature type="transmembrane region" description="Helical" evidence="1">
    <location>
        <begin position="28"/>
        <end position="47"/>
    </location>
</feature>
<keyword evidence="1" id="KW-0472">Membrane</keyword>
<keyword evidence="1" id="KW-0812">Transmembrane</keyword>
<accession>A0A7S4HN46</accession>
<dbReference type="AlphaFoldDB" id="A0A7S4HN46"/>
<evidence type="ECO:0000313" key="2">
    <source>
        <dbReference type="EMBL" id="CAE2204250.1"/>
    </source>
</evidence>
<reference evidence="2" key="1">
    <citation type="submission" date="2021-01" db="EMBL/GenBank/DDBJ databases">
        <authorList>
            <person name="Corre E."/>
            <person name="Pelletier E."/>
            <person name="Niang G."/>
            <person name="Scheremetjew M."/>
            <person name="Finn R."/>
            <person name="Kale V."/>
            <person name="Holt S."/>
            <person name="Cochrane G."/>
            <person name="Meng A."/>
            <person name="Brown T."/>
            <person name="Cohen L."/>
        </authorList>
    </citation>
    <scope>NUCLEOTIDE SEQUENCE</scope>
    <source>
        <strain evidence="2">UIO037</strain>
    </source>
</reference>
<feature type="transmembrane region" description="Helical" evidence="1">
    <location>
        <begin position="155"/>
        <end position="175"/>
    </location>
</feature>
<evidence type="ECO:0008006" key="3">
    <source>
        <dbReference type="Google" id="ProtNLM"/>
    </source>
</evidence>
<dbReference type="EMBL" id="HBKO01011361">
    <property type="protein sequence ID" value="CAE2204250.1"/>
    <property type="molecule type" value="Transcribed_RNA"/>
</dbReference>
<gene>
    <name evidence="2" type="ORF">CPOL0286_LOCUS5047</name>
</gene>
<feature type="transmembrane region" description="Helical" evidence="1">
    <location>
        <begin position="129"/>
        <end position="149"/>
    </location>
</feature>
<evidence type="ECO:0000256" key="1">
    <source>
        <dbReference type="SAM" id="Phobius"/>
    </source>
</evidence>